<comment type="caution">
    <text evidence="2">The sequence shown here is derived from an EMBL/GenBank/DDBJ whole genome shotgun (WGS) entry which is preliminary data.</text>
</comment>
<gene>
    <name evidence="2" type="ORF">BDK92_1282</name>
</gene>
<accession>A0A495JDB6</accession>
<name>A0A495JDB6_9ACTN</name>
<dbReference type="AlphaFoldDB" id="A0A495JDB6"/>
<evidence type="ECO:0000313" key="3">
    <source>
        <dbReference type="Proteomes" id="UP000277671"/>
    </source>
</evidence>
<dbReference type="OrthoDB" id="5195439at2"/>
<keyword evidence="1" id="KW-0472">Membrane</keyword>
<dbReference type="EMBL" id="RBKT01000001">
    <property type="protein sequence ID" value="RKR87010.1"/>
    <property type="molecule type" value="Genomic_DNA"/>
</dbReference>
<keyword evidence="1" id="KW-1133">Transmembrane helix</keyword>
<protein>
    <submittedName>
        <fullName evidence="2">Uncharacterized protein</fullName>
    </submittedName>
</protein>
<dbReference type="RefSeq" id="WP_121155463.1">
    <property type="nucleotide sequence ID" value="NZ_RBKT01000001.1"/>
</dbReference>
<organism evidence="2 3">
    <name type="scientific">Micromonospora pisi</name>
    <dbReference type="NCBI Taxonomy" id="589240"/>
    <lineage>
        <taxon>Bacteria</taxon>
        <taxon>Bacillati</taxon>
        <taxon>Actinomycetota</taxon>
        <taxon>Actinomycetes</taxon>
        <taxon>Micromonosporales</taxon>
        <taxon>Micromonosporaceae</taxon>
        <taxon>Micromonospora</taxon>
    </lineage>
</organism>
<dbReference type="Proteomes" id="UP000277671">
    <property type="component" value="Unassembled WGS sequence"/>
</dbReference>
<evidence type="ECO:0000313" key="2">
    <source>
        <dbReference type="EMBL" id="RKR87010.1"/>
    </source>
</evidence>
<evidence type="ECO:0000256" key="1">
    <source>
        <dbReference type="SAM" id="Phobius"/>
    </source>
</evidence>
<keyword evidence="1" id="KW-0812">Transmembrane</keyword>
<keyword evidence="3" id="KW-1185">Reference proteome</keyword>
<proteinExistence type="predicted"/>
<feature type="transmembrane region" description="Helical" evidence="1">
    <location>
        <begin position="16"/>
        <end position="35"/>
    </location>
</feature>
<reference evidence="2 3" key="1">
    <citation type="submission" date="2018-10" db="EMBL/GenBank/DDBJ databases">
        <title>Sequencing the genomes of 1000 actinobacteria strains.</title>
        <authorList>
            <person name="Klenk H.-P."/>
        </authorList>
    </citation>
    <scope>NUCLEOTIDE SEQUENCE [LARGE SCALE GENOMIC DNA]</scope>
    <source>
        <strain evidence="2 3">DSM 45175</strain>
    </source>
</reference>
<sequence length="258" mass="29783">MEYAAGGANWGSVPDWIAGVGSMLAFGGLAFGLWYEIRRARLERQDQQARHARLVYVSSVETRDDRHIVTVTNVGSEPVFDLMALPLNSDAMRPLSTLKKSWWRAWLGHGGWPPDLGTNLFGDAFFEFFFLHVQTLVTGSVTRRRRSLGPGGSIDISWPRMDGFHTATDGGPTDKRLPVLVGSALPDLQEIEIRFTDNNGLRWARTLRQQPRRVWVSEIRRSQQFQLRIWLMGERWRSRREQIRTFLSRMDWRNDDVR</sequence>